<comment type="caution">
    <text evidence="2">The sequence shown here is derived from an EMBL/GenBank/DDBJ whole genome shotgun (WGS) entry which is preliminary data.</text>
</comment>
<name>A0ABS4DVI6_9HYPH</name>
<organism evidence="2 3">
    <name type="scientific">Rhizobium halophytocola</name>
    <dbReference type="NCBI Taxonomy" id="735519"/>
    <lineage>
        <taxon>Bacteria</taxon>
        <taxon>Pseudomonadati</taxon>
        <taxon>Pseudomonadota</taxon>
        <taxon>Alphaproteobacteria</taxon>
        <taxon>Hyphomicrobiales</taxon>
        <taxon>Rhizobiaceae</taxon>
        <taxon>Rhizobium/Agrobacterium group</taxon>
        <taxon>Rhizobium</taxon>
    </lineage>
</organism>
<dbReference type="Proteomes" id="UP000759443">
    <property type="component" value="Unassembled WGS sequence"/>
</dbReference>
<keyword evidence="3" id="KW-1185">Reference proteome</keyword>
<evidence type="ECO:0000313" key="3">
    <source>
        <dbReference type="Proteomes" id="UP000759443"/>
    </source>
</evidence>
<evidence type="ECO:0000313" key="2">
    <source>
        <dbReference type="EMBL" id="MBP1849649.1"/>
    </source>
</evidence>
<dbReference type="RefSeq" id="WP_209942878.1">
    <property type="nucleotide sequence ID" value="NZ_JAGGJU010000002.1"/>
</dbReference>
<protein>
    <submittedName>
        <fullName evidence="2">DNA-binding protein with PD1-like motif</fullName>
    </submittedName>
</protein>
<dbReference type="EMBL" id="JAGGJU010000002">
    <property type="protein sequence ID" value="MBP1849649.1"/>
    <property type="molecule type" value="Genomic_DNA"/>
</dbReference>
<evidence type="ECO:0000259" key="1">
    <source>
        <dbReference type="Pfam" id="PF03479"/>
    </source>
</evidence>
<dbReference type="Pfam" id="PF03479">
    <property type="entry name" value="PCC"/>
    <property type="match status" value="1"/>
</dbReference>
<proteinExistence type="predicted"/>
<feature type="domain" description="PPC" evidence="1">
    <location>
        <begin position="180"/>
        <end position="285"/>
    </location>
</feature>
<accession>A0ABS4DVI6</accession>
<dbReference type="InterPro" id="IPR005175">
    <property type="entry name" value="PPC_dom"/>
</dbReference>
<reference evidence="2 3" key="1">
    <citation type="submission" date="2021-03" db="EMBL/GenBank/DDBJ databases">
        <title>Genomic Encyclopedia of Type Strains, Phase IV (KMG-IV): sequencing the most valuable type-strain genomes for metagenomic binning, comparative biology and taxonomic classification.</title>
        <authorList>
            <person name="Goeker M."/>
        </authorList>
    </citation>
    <scope>NUCLEOTIDE SEQUENCE [LARGE SCALE GENOMIC DNA]</scope>
    <source>
        <strain evidence="2 3">DSM 21600</strain>
    </source>
</reference>
<sequence length="294" mass="31690">MSMRTIRHPGPIDTERYRVQPCGVEPLQLTVSARRPLGAAIAEAFACEGYRFGYAHMASVPMVRLDYVIPAGSPDATHAAWYSETHRPPHGGVIEAAGLHLGERDDEPFLHGHGLWRIPQQGTRMGHLLPAEARLLEPVEITALGIAGAGLVARDDAETNFRLFSPEVFVDERHDSLSRALLATIKPNVDLCETIEIICRQAGFAAAIVHGIGSLVGVDYADGRHVPSYATEVLIRRGRVVTVDGAPVATLDIAVVDMNGDWTKGELKRGANPVCVTFELLIVEMRGGQAAAGV</sequence>
<gene>
    <name evidence="2" type="ORF">J2Z17_001070</name>
</gene>
<dbReference type="Gene3D" id="3.30.1330.80">
    <property type="entry name" value="Hypothetical protein, similar to alpha- acetolactate decarboxylase, domain 2"/>
    <property type="match status" value="2"/>
</dbReference>
<dbReference type="SUPFAM" id="SSF117856">
    <property type="entry name" value="AF0104/ALDC/Ptd012-like"/>
    <property type="match status" value="2"/>
</dbReference>